<dbReference type="PROSITE" id="PS00028">
    <property type="entry name" value="ZINC_FINGER_C2H2_1"/>
    <property type="match status" value="1"/>
</dbReference>
<dbReference type="InterPro" id="IPR013087">
    <property type="entry name" value="Znf_C2H2_type"/>
</dbReference>
<dbReference type="PANTHER" id="PTHR24403">
    <property type="entry name" value="ZINC FINGER PROTEIN"/>
    <property type="match status" value="1"/>
</dbReference>
<dbReference type="GO" id="GO:0008270">
    <property type="term" value="F:zinc ion binding"/>
    <property type="evidence" value="ECO:0007669"/>
    <property type="project" value="UniProtKB-KW"/>
</dbReference>
<reference evidence="8" key="1">
    <citation type="submission" date="2019-11" db="UniProtKB">
        <authorList>
            <consortium name="WormBaseParasite"/>
        </authorList>
    </citation>
    <scope>IDENTIFICATION</scope>
</reference>
<feature type="compositionally biased region" description="Low complexity" evidence="6">
    <location>
        <begin position="340"/>
        <end position="349"/>
    </location>
</feature>
<evidence type="ECO:0000256" key="3">
    <source>
        <dbReference type="ARBA" id="ARBA00022771"/>
    </source>
</evidence>
<dbReference type="GO" id="GO:0005634">
    <property type="term" value="C:nucleus"/>
    <property type="evidence" value="ECO:0007669"/>
    <property type="project" value="TreeGrafter"/>
</dbReference>
<evidence type="ECO:0000256" key="5">
    <source>
        <dbReference type="PROSITE-ProRule" id="PRU00042"/>
    </source>
</evidence>
<keyword evidence="3 5" id="KW-0863">Zinc-finger</keyword>
<keyword evidence="1" id="KW-0479">Metal-binding</keyword>
<feature type="region of interest" description="Disordered" evidence="6">
    <location>
        <begin position="144"/>
        <end position="189"/>
    </location>
</feature>
<feature type="region of interest" description="Disordered" evidence="6">
    <location>
        <begin position="219"/>
        <end position="265"/>
    </location>
</feature>
<sequence length="550" mass="61837">MSGSVNGSTAALYDRYQSFREGRGFRAYDNNNNKTQSADATPDSKRFPSNMDMNPPPSDDKENRPPSGFLYQTPSTTAFQPYERVTGQTHSDTSTTVAPDAHLRYQIRRPVEAWKYVERRREDGSVIYLCRTCSAVYKHKKSLNKHWKDKHATDGGDVSGANDDESDSHNESSFSEATTFLPPQLPPQQHKMRTSLRRLPQEPIAPAFLKRRRSEFPLNAIPEPSPLDLSVAKPPPPPPRLPEVKTEDGDEYGRTMEEDEEAGPLRDRHILTLLLQSALNALTNEPEAAKTTDALSSTTLNLLRAVGSILVSSTKKADQPKRPQQTPPPPEQASAERKQLPPQQQSQQQEDPLIPCPACPFVARWFSELRAHMVNHSGHRMFGCCYCPYRAKWKWDVAKHMRRCLHARHVAHLPNEGLLRMITYFAPPPEDILYAYFPRCGYPGIGVDQPPLPPPPLPPPQVSRTVEQEGTDEESEQALCIDENPATTSEDARNTGDDKPPVLERAVEPDQKPGLVFRLRKCTACSFHSQDEHELQDHMARSHCHEATAS</sequence>
<organism evidence="8">
    <name type="scientific">Mesocestoides corti</name>
    <name type="common">Flatworm</name>
    <dbReference type="NCBI Taxonomy" id="53468"/>
    <lineage>
        <taxon>Eukaryota</taxon>
        <taxon>Metazoa</taxon>
        <taxon>Spiralia</taxon>
        <taxon>Lophotrochozoa</taxon>
        <taxon>Platyhelminthes</taxon>
        <taxon>Cestoda</taxon>
        <taxon>Eucestoda</taxon>
        <taxon>Cyclophyllidea</taxon>
        <taxon>Mesocestoididae</taxon>
        <taxon>Mesocestoides</taxon>
    </lineage>
</organism>
<dbReference type="PANTHER" id="PTHR24403:SF67">
    <property type="entry name" value="FI01116P-RELATED"/>
    <property type="match status" value="1"/>
</dbReference>
<dbReference type="InterPro" id="IPR036236">
    <property type="entry name" value="Znf_C2H2_sf"/>
</dbReference>
<name>A0A5K3FUN5_MESCO</name>
<evidence type="ECO:0000256" key="6">
    <source>
        <dbReference type="SAM" id="MobiDB-lite"/>
    </source>
</evidence>
<dbReference type="WBParaSite" id="MCU_011904-RB">
    <property type="protein sequence ID" value="MCU_011904-RB"/>
    <property type="gene ID" value="MCU_011904"/>
</dbReference>
<dbReference type="PROSITE" id="PS50157">
    <property type="entry name" value="ZINC_FINGER_C2H2_2"/>
    <property type="match status" value="1"/>
</dbReference>
<feature type="region of interest" description="Disordered" evidence="6">
    <location>
        <begin position="22"/>
        <end position="77"/>
    </location>
</feature>
<protein>
    <submittedName>
        <fullName evidence="8">C2H2-type domain-containing protein</fullName>
    </submittedName>
</protein>
<evidence type="ECO:0000256" key="2">
    <source>
        <dbReference type="ARBA" id="ARBA00022737"/>
    </source>
</evidence>
<feature type="region of interest" description="Disordered" evidence="6">
    <location>
        <begin position="531"/>
        <end position="550"/>
    </location>
</feature>
<keyword evidence="4" id="KW-0862">Zinc</keyword>
<dbReference type="Gene3D" id="3.30.160.60">
    <property type="entry name" value="Classic Zinc Finger"/>
    <property type="match status" value="1"/>
</dbReference>
<accession>A0A5K3FUN5</accession>
<feature type="region of interest" description="Disordered" evidence="6">
    <location>
        <begin position="448"/>
        <end position="510"/>
    </location>
</feature>
<dbReference type="SMART" id="SM00355">
    <property type="entry name" value="ZnF_C2H2"/>
    <property type="match status" value="4"/>
</dbReference>
<feature type="compositionally biased region" description="Basic and acidic residues" evidence="6">
    <location>
        <begin position="242"/>
        <end position="256"/>
    </location>
</feature>
<proteinExistence type="predicted"/>
<evidence type="ECO:0000256" key="1">
    <source>
        <dbReference type="ARBA" id="ARBA00022723"/>
    </source>
</evidence>
<evidence type="ECO:0000313" key="8">
    <source>
        <dbReference type="WBParaSite" id="MCU_011904-RB"/>
    </source>
</evidence>
<keyword evidence="2" id="KW-0677">Repeat</keyword>
<evidence type="ECO:0000259" key="7">
    <source>
        <dbReference type="PROSITE" id="PS50157"/>
    </source>
</evidence>
<feature type="compositionally biased region" description="Pro residues" evidence="6">
    <location>
        <begin position="450"/>
        <end position="461"/>
    </location>
</feature>
<feature type="compositionally biased region" description="Polar residues" evidence="6">
    <location>
        <begin position="29"/>
        <end position="39"/>
    </location>
</feature>
<feature type="region of interest" description="Disordered" evidence="6">
    <location>
        <begin position="312"/>
        <end position="353"/>
    </location>
</feature>
<dbReference type="GO" id="GO:0045944">
    <property type="term" value="P:positive regulation of transcription by RNA polymerase II"/>
    <property type="evidence" value="ECO:0007669"/>
    <property type="project" value="TreeGrafter"/>
</dbReference>
<feature type="domain" description="C2H2-type" evidence="7">
    <location>
        <begin position="128"/>
        <end position="156"/>
    </location>
</feature>
<feature type="compositionally biased region" description="Basic and acidic residues" evidence="6">
    <location>
        <begin position="490"/>
        <end position="510"/>
    </location>
</feature>
<dbReference type="InterPro" id="IPR050688">
    <property type="entry name" value="Zinc_finger/UBP_domain"/>
</dbReference>
<evidence type="ECO:0000256" key="4">
    <source>
        <dbReference type="ARBA" id="ARBA00022833"/>
    </source>
</evidence>
<dbReference type="AlphaFoldDB" id="A0A5K3FUN5"/>
<dbReference type="SUPFAM" id="SSF57667">
    <property type="entry name" value="beta-beta-alpha zinc fingers"/>
    <property type="match status" value="1"/>
</dbReference>